<keyword evidence="2" id="KW-0808">Transferase</keyword>
<protein>
    <submittedName>
        <fullName evidence="2">N-acetyltransferase</fullName>
    </submittedName>
</protein>
<reference evidence="2 3" key="1">
    <citation type="submission" date="2019-01" db="EMBL/GenBank/DDBJ databases">
        <title>Genome sequencing of strain 2JSPR-7.</title>
        <authorList>
            <person name="Heo J."/>
            <person name="Kim S.-J."/>
            <person name="Kim J.-S."/>
            <person name="Hong S.-B."/>
            <person name="Kwon S.-W."/>
        </authorList>
    </citation>
    <scope>NUCLEOTIDE SEQUENCE [LARGE SCALE GENOMIC DNA]</scope>
    <source>
        <strain evidence="2 3">2JSPR-7</strain>
    </source>
</reference>
<dbReference type="Pfam" id="PF13302">
    <property type="entry name" value="Acetyltransf_3"/>
    <property type="match status" value="1"/>
</dbReference>
<dbReference type="EMBL" id="CP035495">
    <property type="protein sequence ID" value="QAY63776.1"/>
    <property type="molecule type" value="Genomic_DNA"/>
</dbReference>
<accession>A0A4P6EN19</accession>
<evidence type="ECO:0000313" key="3">
    <source>
        <dbReference type="Proteomes" id="UP000291758"/>
    </source>
</evidence>
<dbReference type="RefSeq" id="WP_129204936.1">
    <property type="nucleotide sequence ID" value="NZ_CP035495.1"/>
</dbReference>
<dbReference type="Proteomes" id="UP000291758">
    <property type="component" value="Chromosome"/>
</dbReference>
<dbReference type="KEGG" id="xyl:ET495_11590"/>
<gene>
    <name evidence="2" type="ORF">ET495_11590</name>
</gene>
<dbReference type="OrthoDB" id="9795199at2"/>
<dbReference type="SUPFAM" id="SSF55729">
    <property type="entry name" value="Acyl-CoA N-acyltransferases (Nat)"/>
    <property type="match status" value="1"/>
</dbReference>
<organism evidence="2 3">
    <name type="scientific">Xylanimonas allomyrinae</name>
    <dbReference type="NCBI Taxonomy" id="2509459"/>
    <lineage>
        <taxon>Bacteria</taxon>
        <taxon>Bacillati</taxon>
        <taxon>Actinomycetota</taxon>
        <taxon>Actinomycetes</taxon>
        <taxon>Micrococcales</taxon>
        <taxon>Promicromonosporaceae</taxon>
        <taxon>Xylanimonas</taxon>
    </lineage>
</organism>
<dbReference type="PANTHER" id="PTHR43610">
    <property type="entry name" value="BLL6696 PROTEIN"/>
    <property type="match status" value="1"/>
</dbReference>
<proteinExistence type="predicted"/>
<dbReference type="PANTHER" id="PTHR43610:SF1">
    <property type="entry name" value="N-ACETYLTRANSFERASE DOMAIN-CONTAINING PROTEIN"/>
    <property type="match status" value="1"/>
</dbReference>
<dbReference type="InterPro" id="IPR016181">
    <property type="entry name" value="Acyl_CoA_acyltransferase"/>
</dbReference>
<dbReference type="Gene3D" id="3.40.630.30">
    <property type="match status" value="1"/>
</dbReference>
<keyword evidence="3" id="KW-1185">Reference proteome</keyword>
<dbReference type="InterPro" id="IPR000182">
    <property type="entry name" value="GNAT_dom"/>
</dbReference>
<name>A0A4P6EN19_9MICO</name>
<evidence type="ECO:0000313" key="2">
    <source>
        <dbReference type="EMBL" id="QAY63776.1"/>
    </source>
</evidence>
<dbReference type="AlphaFoldDB" id="A0A4P6EN19"/>
<sequence length="201" mass="22129">MIHDLVLTGHGVRLEPLTPAHAPAFDAIVDDDLWFCMGSPRPQGLAQWQAWVGSQVADPARLAFAVVSAGDAADRDGRPRPDGEVRGSTSFYDLHRAHRRVEIGTTFSARRWWGTSNNPACKLLLLTHAFETWGLQRVALRADARNTRSRSAITRLGATPEGVLRKHRLAADGSPGDTAYYSILDDEWPRVRSGLQARLVA</sequence>
<feature type="domain" description="N-acetyltransferase" evidence="1">
    <location>
        <begin position="13"/>
        <end position="158"/>
    </location>
</feature>
<dbReference type="GO" id="GO:0016747">
    <property type="term" value="F:acyltransferase activity, transferring groups other than amino-acyl groups"/>
    <property type="evidence" value="ECO:0007669"/>
    <property type="project" value="InterPro"/>
</dbReference>
<evidence type="ECO:0000259" key="1">
    <source>
        <dbReference type="Pfam" id="PF13302"/>
    </source>
</evidence>